<evidence type="ECO:0000313" key="7">
    <source>
        <dbReference type="Proteomes" id="UP000305109"/>
    </source>
</evidence>
<evidence type="ECO:0000313" key="6">
    <source>
        <dbReference type="EMBL" id="TJZ75776.1"/>
    </source>
</evidence>
<gene>
    <name evidence="6" type="ORF">FCG67_19495</name>
</gene>
<comment type="subcellular location">
    <subcellularLocation>
        <location evidence="1">Membrane</location>
        <topology evidence="1">Multi-pass membrane protein</topology>
    </subcellularLocation>
</comment>
<evidence type="ECO:0000256" key="3">
    <source>
        <dbReference type="ARBA" id="ARBA00022989"/>
    </source>
</evidence>
<evidence type="ECO:0008006" key="8">
    <source>
        <dbReference type="Google" id="ProtNLM"/>
    </source>
</evidence>
<protein>
    <recommendedName>
        <fullName evidence="8">DoxX family protein</fullName>
    </recommendedName>
</protein>
<dbReference type="RefSeq" id="WP_136911343.1">
    <property type="nucleotide sequence ID" value="NZ_SUMD01000010.1"/>
</dbReference>
<dbReference type="EMBL" id="SUMD01000010">
    <property type="protein sequence ID" value="TJZ75776.1"/>
    <property type="molecule type" value="Genomic_DNA"/>
</dbReference>
<keyword evidence="4 5" id="KW-0472">Membrane</keyword>
<evidence type="ECO:0000256" key="5">
    <source>
        <dbReference type="SAM" id="Phobius"/>
    </source>
</evidence>
<comment type="caution">
    <text evidence="6">The sequence shown here is derived from an EMBL/GenBank/DDBJ whole genome shotgun (WGS) entry which is preliminary data.</text>
</comment>
<feature type="transmembrane region" description="Helical" evidence="5">
    <location>
        <begin position="69"/>
        <end position="89"/>
    </location>
</feature>
<dbReference type="InterPro" id="IPR032808">
    <property type="entry name" value="DoxX"/>
</dbReference>
<proteinExistence type="predicted"/>
<keyword evidence="3 5" id="KW-1133">Transmembrane helix</keyword>
<feature type="transmembrane region" description="Helical" evidence="5">
    <location>
        <begin position="101"/>
        <end position="120"/>
    </location>
</feature>
<evidence type="ECO:0000256" key="1">
    <source>
        <dbReference type="ARBA" id="ARBA00004141"/>
    </source>
</evidence>
<keyword evidence="2 5" id="KW-0812">Transmembrane</keyword>
<sequence length="122" mass="12607">MEILTIVCTVLLAVAALGAGVPKVMLRGPAWTALRRRGLSAARVRFIGAAELAGAAGLMVGLYWWPVGVAAAVGLLVLFGSAVAFHIRYGDFGNPDSGNDAWTAFALANLSVIVIATLLVTN</sequence>
<keyword evidence="7" id="KW-1185">Reference proteome</keyword>
<evidence type="ECO:0000256" key="4">
    <source>
        <dbReference type="ARBA" id="ARBA00023136"/>
    </source>
</evidence>
<evidence type="ECO:0000256" key="2">
    <source>
        <dbReference type="ARBA" id="ARBA00022692"/>
    </source>
</evidence>
<dbReference type="Proteomes" id="UP000305109">
    <property type="component" value="Unassembled WGS sequence"/>
</dbReference>
<dbReference type="Pfam" id="PF13564">
    <property type="entry name" value="DoxX_2"/>
    <property type="match status" value="1"/>
</dbReference>
<name>A0ABY2RIG7_9NOCA</name>
<organism evidence="6 7">
    <name type="scientific">Rhodococcus oryzae</name>
    <dbReference type="NCBI Taxonomy" id="2571143"/>
    <lineage>
        <taxon>Bacteria</taxon>
        <taxon>Bacillati</taxon>
        <taxon>Actinomycetota</taxon>
        <taxon>Actinomycetes</taxon>
        <taxon>Mycobacteriales</taxon>
        <taxon>Nocardiaceae</taxon>
        <taxon>Rhodococcus</taxon>
    </lineage>
</organism>
<reference evidence="6 7" key="1">
    <citation type="submission" date="2019-04" db="EMBL/GenBank/DDBJ databases">
        <title>Rhodococcus oryzae sp. nov., a novel actinomycete isolated from rhizosphere soil of rice (Oryza sativa L.).</title>
        <authorList>
            <person name="Li C."/>
        </authorList>
    </citation>
    <scope>NUCLEOTIDE SEQUENCE [LARGE SCALE GENOMIC DNA]</scope>
    <source>
        <strain evidence="6 7">NEAU-CX67</strain>
    </source>
</reference>
<accession>A0ABY2RIG7</accession>